<reference evidence="1" key="1">
    <citation type="submission" date="2018-05" db="EMBL/GenBank/DDBJ databases">
        <title>Draft genome of Mucuna pruriens seed.</title>
        <authorList>
            <person name="Nnadi N.E."/>
            <person name="Vos R."/>
            <person name="Hasami M.H."/>
            <person name="Devisetty U.K."/>
            <person name="Aguiy J.C."/>
        </authorList>
    </citation>
    <scope>NUCLEOTIDE SEQUENCE [LARGE SCALE GENOMIC DNA]</scope>
    <source>
        <strain evidence="1">JCA_2017</strain>
    </source>
</reference>
<dbReference type="Proteomes" id="UP000257109">
    <property type="component" value="Unassembled WGS sequence"/>
</dbReference>
<comment type="caution">
    <text evidence="1">The sequence shown here is derived from an EMBL/GenBank/DDBJ whole genome shotgun (WGS) entry which is preliminary data.</text>
</comment>
<sequence length="94" mass="10209">MIERVIWMGTCSHAHGTVGAEGLPLGHLMVLLGSTSTPPFNGCHYPKPPTMALTHWAQSVGVKASLPLRPHPTHRALIGPHHTTLYSIRTHHAQ</sequence>
<accession>A0A371FUG3</accession>
<organism evidence="1 2">
    <name type="scientific">Mucuna pruriens</name>
    <name type="common">Velvet bean</name>
    <name type="synonym">Dolichos pruriens</name>
    <dbReference type="NCBI Taxonomy" id="157652"/>
    <lineage>
        <taxon>Eukaryota</taxon>
        <taxon>Viridiplantae</taxon>
        <taxon>Streptophyta</taxon>
        <taxon>Embryophyta</taxon>
        <taxon>Tracheophyta</taxon>
        <taxon>Spermatophyta</taxon>
        <taxon>Magnoliopsida</taxon>
        <taxon>eudicotyledons</taxon>
        <taxon>Gunneridae</taxon>
        <taxon>Pentapetalae</taxon>
        <taxon>rosids</taxon>
        <taxon>fabids</taxon>
        <taxon>Fabales</taxon>
        <taxon>Fabaceae</taxon>
        <taxon>Papilionoideae</taxon>
        <taxon>50 kb inversion clade</taxon>
        <taxon>NPAAA clade</taxon>
        <taxon>indigoferoid/millettioid clade</taxon>
        <taxon>Phaseoleae</taxon>
        <taxon>Mucuna</taxon>
    </lineage>
</organism>
<name>A0A371FUG3_MUCPR</name>
<evidence type="ECO:0000313" key="2">
    <source>
        <dbReference type="Proteomes" id="UP000257109"/>
    </source>
</evidence>
<dbReference type="AlphaFoldDB" id="A0A371FUG3"/>
<dbReference type="EMBL" id="QJKJ01007793">
    <property type="protein sequence ID" value="RDX81911.1"/>
    <property type="molecule type" value="Genomic_DNA"/>
</dbReference>
<keyword evidence="2" id="KW-1185">Reference proteome</keyword>
<proteinExistence type="predicted"/>
<gene>
    <name evidence="1" type="ORF">CR513_37346</name>
</gene>
<feature type="non-terminal residue" evidence="1">
    <location>
        <position position="1"/>
    </location>
</feature>
<protein>
    <submittedName>
        <fullName evidence="1">Uncharacterized protein</fullName>
    </submittedName>
</protein>
<evidence type="ECO:0000313" key="1">
    <source>
        <dbReference type="EMBL" id="RDX81911.1"/>
    </source>
</evidence>